<reference evidence="21 22" key="1">
    <citation type="submission" date="2023-10" db="EMBL/GenBank/DDBJ databases">
        <title>Chromosome-scale genome assembly provides insights into flower coloration mechanisms of Canna indica.</title>
        <authorList>
            <person name="Li C."/>
        </authorList>
    </citation>
    <scope>NUCLEOTIDE SEQUENCE [LARGE SCALE GENOMIC DNA]</scope>
    <source>
        <tissue evidence="21">Flower</tissue>
    </source>
</reference>
<dbReference type="InterPro" id="IPR035898">
    <property type="entry name" value="TAZ_dom_sf"/>
</dbReference>
<dbReference type="PROSITE" id="PS51727">
    <property type="entry name" value="CBP_P300_HAT"/>
    <property type="match status" value="1"/>
</dbReference>
<dbReference type="SMART" id="SM00551">
    <property type="entry name" value="ZnF_TAZ"/>
    <property type="match status" value="2"/>
</dbReference>
<dbReference type="GO" id="GO:0045944">
    <property type="term" value="P:positive regulation of transcription by RNA polymerase II"/>
    <property type="evidence" value="ECO:0007669"/>
    <property type="project" value="TreeGrafter"/>
</dbReference>
<evidence type="ECO:0000259" key="18">
    <source>
        <dbReference type="PROSITE" id="PS50134"/>
    </source>
</evidence>
<keyword evidence="4" id="KW-0808">Transferase</keyword>
<dbReference type="SMART" id="SM00291">
    <property type="entry name" value="ZnF_ZZ"/>
    <property type="match status" value="2"/>
</dbReference>
<dbReference type="GO" id="GO:0031490">
    <property type="term" value="F:chromatin DNA binding"/>
    <property type="evidence" value="ECO:0007669"/>
    <property type="project" value="TreeGrafter"/>
</dbReference>
<evidence type="ECO:0000256" key="15">
    <source>
        <dbReference type="PROSITE-ProRule" id="PRU00228"/>
    </source>
</evidence>
<evidence type="ECO:0000256" key="17">
    <source>
        <dbReference type="SAM" id="MobiDB-lite"/>
    </source>
</evidence>
<dbReference type="EC" id="2.3.1.48" evidence="3"/>
<dbReference type="InterPro" id="IPR013178">
    <property type="entry name" value="Histone_AcTrfase_Rtt109/CBP"/>
</dbReference>
<protein>
    <recommendedName>
        <fullName evidence="3">histone acetyltransferase</fullName>
        <ecNumber evidence="3">2.3.1.48</ecNumber>
    </recommendedName>
</protein>
<evidence type="ECO:0000313" key="21">
    <source>
        <dbReference type="EMBL" id="WOL02901.1"/>
    </source>
</evidence>
<dbReference type="PROSITE" id="PS50135">
    <property type="entry name" value="ZF_ZZ_2"/>
    <property type="match status" value="2"/>
</dbReference>
<dbReference type="Gene3D" id="1.20.1020.10">
    <property type="entry name" value="TAZ domain"/>
    <property type="match status" value="2"/>
</dbReference>
<keyword evidence="8" id="KW-0156">Chromatin regulator</keyword>
<feature type="coiled-coil region" evidence="16">
    <location>
        <begin position="165"/>
        <end position="192"/>
    </location>
</feature>
<dbReference type="Gene3D" id="3.30.60.90">
    <property type="match status" value="2"/>
</dbReference>
<dbReference type="InterPro" id="IPR019787">
    <property type="entry name" value="Znf_PHD-finger"/>
</dbReference>
<evidence type="ECO:0000256" key="6">
    <source>
        <dbReference type="ARBA" id="ARBA00022771"/>
    </source>
</evidence>
<dbReference type="PROSITE" id="PS01359">
    <property type="entry name" value="ZF_PHD_1"/>
    <property type="match status" value="1"/>
</dbReference>
<dbReference type="InterPro" id="IPR043145">
    <property type="entry name" value="Znf_ZZ_sf"/>
</dbReference>
<dbReference type="InterPro" id="IPR011011">
    <property type="entry name" value="Znf_FYVE_PHD"/>
</dbReference>
<sequence length="1311" mass="150496">MTVPNVWSSQTPQDMKASSPAVFYDSTSSTNDAQKSSNLFQSVSRNANLFKSPVVGDRFSASHRYIPNEHHRVVANVSLDSAANLIPCSERKLEPKLGSSLSQPAAVSQHFGYSMSSEQYTECPNSKFMYPSSSKGMSCMSQMPIHSNGNKLDNEKVPQVKEIPASECIVQSSNLNKKVHELEEEHLCQKRQKYEGSQPSFLRPHQVCEQYQKKQHILVGNRDFEQLHSESTPSCNLLEQMPIDPTVAHEMIKQEQPPTVDENAWLQSTASRDVSCGDYAMTPKKPEPFEAIHNVLFLYEHARNCQDEGKDCSFLQCMNFKRTLSHVLHCKDANCTKRCFKFKRLFDHYRECSKCFCSICGPVRRRMKEISQRNYCNAFTELKVSYPTVSSLDHKESATKRAKTTHQFGENEIYEVSPQIMNCTYPTGGEVQAGQEVSMPVDTNTRNGEIMKCVPIDSNTTSAKPVERQDMDCTFRSSEEFCGTITDYPQVGIKEEICVEATCFSHVATYSEENVVQLNSSKVDKSGKCNTNLPAAANMSETKIKTPKRVISLLDTFTPEKLREHIRSLEQHIGEGKSNTHKSENVEHLIDQNSCSLCGMEKLTFEVPSRYCASCYKQINPKGVYYTMTSAKYDYGAKVSFCGKCYGASGESIKVGQQEIQKSNLERRLNYAETDAETEWWVQCDKCKAWQHQICALFNGKRMESLQAEYICPNCFLNELENGKNSPMPQNADLRANDLPRTILSDHIEQRVFERLKQEREERARILEKTVDEVPGAEDLIIRVVSSIDKKLEVCPAFHEVFKEKMYPTHFPYKSKVILLFQNIEGADVFLFGMYVQEYGSECPLPNQRRVCISYIDSVKYFRPDIKAATGEALRTFVYHEILIGYLDYCKRRGFTSCYIWACPSLRQDYYILYCHPKMQKTPKSDKLREWYQIMIRKAMKEKIILERTNLYDYFFMLTSECKAKVTAARLPYFDSDFWPGKAEILLLEDKNESHAKGTKTAVQRALRAAKRDAMTGNPKDILLVHQLGEIIRPIKEDFIMVHLQHTCKYCYQPIVYGKQWVCNSCKNFQLCEQCYDKMLNLDSKDRHPVAAKEKHSFLLVESDILGDIDDKDGTIQSKLFDLRTGFLSFCQNEQYQFDTLRRAKHSTMMILFHLHNPTAPVFTFSCALCHKNIDSGQNWHCMICQGYHLCDSCYHRKGASHHMHQLVRDATTADRTLKPKQQSYEKIQIVLDVLLHASKCEAPGCTFVYCLKVKKLFFHSRNCKVRSHGGCPSCKKIWLLLQRHACACQELDCPVPRCKDLKDYMRKVRQ</sequence>
<evidence type="ECO:0000256" key="3">
    <source>
        <dbReference type="ARBA" id="ARBA00013184"/>
    </source>
</evidence>
<dbReference type="Proteomes" id="UP001327560">
    <property type="component" value="Chromosome 3"/>
</dbReference>
<dbReference type="GO" id="GO:0005667">
    <property type="term" value="C:transcription regulator complex"/>
    <property type="evidence" value="ECO:0007669"/>
    <property type="project" value="TreeGrafter"/>
</dbReference>
<dbReference type="PANTHER" id="PTHR13808">
    <property type="entry name" value="CBP/P300-RELATED"/>
    <property type="match status" value="1"/>
</dbReference>
<evidence type="ECO:0000256" key="11">
    <source>
        <dbReference type="ARBA" id="ARBA00023163"/>
    </source>
</evidence>
<dbReference type="InterPro" id="IPR001965">
    <property type="entry name" value="Znf_PHD"/>
</dbReference>
<keyword evidence="6 15" id="KW-0863">Zinc-finger</keyword>
<keyword evidence="7" id="KW-0862">Zinc</keyword>
<dbReference type="Gene3D" id="3.30.40.10">
    <property type="entry name" value="Zinc/RING finger domain, C3HC4 (zinc finger)"/>
    <property type="match status" value="1"/>
</dbReference>
<dbReference type="InterPro" id="IPR000197">
    <property type="entry name" value="Znf_TAZ"/>
</dbReference>
<keyword evidence="13" id="KW-0012">Acyltransferase</keyword>
<comment type="function">
    <text evidence="1">Acetyltransferase enzyme. Acetylates histones, giving a specific tag for transcriptional activation.</text>
</comment>
<feature type="region of interest" description="Disordered" evidence="17">
    <location>
        <begin position="1"/>
        <end position="29"/>
    </location>
</feature>
<keyword evidence="22" id="KW-1185">Reference proteome</keyword>
<dbReference type="Pfam" id="PF08214">
    <property type="entry name" value="HAT_KAT11"/>
    <property type="match status" value="1"/>
</dbReference>
<dbReference type="GO" id="GO:0000123">
    <property type="term" value="C:histone acetyltransferase complex"/>
    <property type="evidence" value="ECO:0007669"/>
    <property type="project" value="TreeGrafter"/>
</dbReference>
<keyword evidence="5" id="KW-0479">Metal-binding</keyword>
<dbReference type="SMART" id="SM01250">
    <property type="entry name" value="KAT11"/>
    <property type="match status" value="1"/>
</dbReference>
<organism evidence="21 22">
    <name type="scientific">Canna indica</name>
    <name type="common">Indian-shot</name>
    <dbReference type="NCBI Taxonomy" id="4628"/>
    <lineage>
        <taxon>Eukaryota</taxon>
        <taxon>Viridiplantae</taxon>
        <taxon>Streptophyta</taxon>
        <taxon>Embryophyta</taxon>
        <taxon>Tracheophyta</taxon>
        <taxon>Spermatophyta</taxon>
        <taxon>Magnoliopsida</taxon>
        <taxon>Liliopsida</taxon>
        <taxon>Zingiberales</taxon>
        <taxon>Cannaceae</taxon>
        <taxon>Canna</taxon>
    </lineage>
</organism>
<keyword evidence="16" id="KW-0175">Coiled coil</keyword>
<evidence type="ECO:0000256" key="7">
    <source>
        <dbReference type="ARBA" id="ARBA00022833"/>
    </source>
</evidence>
<feature type="compositionally biased region" description="Polar residues" evidence="17">
    <location>
        <begin position="1"/>
        <end position="13"/>
    </location>
</feature>
<evidence type="ECO:0000256" key="12">
    <source>
        <dbReference type="ARBA" id="ARBA00023242"/>
    </source>
</evidence>
<dbReference type="GO" id="GO:0005634">
    <property type="term" value="C:nucleus"/>
    <property type="evidence" value="ECO:0007669"/>
    <property type="project" value="UniProtKB-SubCell"/>
</dbReference>
<comment type="subcellular location">
    <subcellularLocation>
        <location evidence="2">Nucleus</location>
    </subcellularLocation>
</comment>
<evidence type="ECO:0000313" key="22">
    <source>
        <dbReference type="Proteomes" id="UP001327560"/>
    </source>
</evidence>
<evidence type="ECO:0000256" key="14">
    <source>
        <dbReference type="ARBA" id="ARBA00048017"/>
    </source>
</evidence>
<evidence type="ECO:0000256" key="13">
    <source>
        <dbReference type="ARBA" id="ARBA00023315"/>
    </source>
</evidence>
<dbReference type="InterPro" id="IPR019786">
    <property type="entry name" value="Zinc_finger_PHD-type_CS"/>
</dbReference>
<accession>A0AAQ3Q8C0</accession>
<dbReference type="PROSITE" id="PS50134">
    <property type="entry name" value="ZF_TAZ"/>
    <property type="match status" value="2"/>
</dbReference>
<dbReference type="InterPro" id="IPR013083">
    <property type="entry name" value="Znf_RING/FYVE/PHD"/>
</dbReference>
<gene>
    <name evidence="21" type="ORF">Cni_G11620</name>
</gene>
<evidence type="ECO:0000256" key="10">
    <source>
        <dbReference type="ARBA" id="ARBA00023159"/>
    </source>
</evidence>
<feature type="domain" description="TAZ-type" evidence="18">
    <location>
        <begin position="285"/>
        <end position="363"/>
    </location>
</feature>
<dbReference type="Pfam" id="PF02135">
    <property type="entry name" value="zf-TAZ"/>
    <property type="match status" value="2"/>
</dbReference>
<dbReference type="InterPro" id="IPR000433">
    <property type="entry name" value="Znf_ZZ"/>
</dbReference>
<dbReference type="Pfam" id="PF00628">
    <property type="entry name" value="PHD"/>
    <property type="match status" value="1"/>
</dbReference>
<evidence type="ECO:0000256" key="9">
    <source>
        <dbReference type="ARBA" id="ARBA00023015"/>
    </source>
</evidence>
<dbReference type="SMART" id="SM00249">
    <property type="entry name" value="PHD"/>
    <property type="match status" value="1"/>
</dbReference>
<comment type="catalytic activity">
    <reaction evidence="14">
        <text>L-lysyl-[protein] + acetyl-CoA = N(6)-acetyl-L-lysyl-[protein] + CoA + H(+)</text>
        <dbReference type="Rhea" id="RHEA:45948"/>
        <dbReference type="Rhea" id="RHEA-COMP:9752"/>
        <dbReference type="Rhea" id="RHEA-COMP:10731"/>
        <dbReference type="ChEBI" id="CHEBI:15378"/>
        <dbReference type="ChEBI" id="CHEBI:29969"/>
        <dbReference type="ChEBI" id="CHEBI:57287"/>
        <dbReference type="ChEBI" id="CHEBI:57288"/>
        <dbReference type="ChEBI" id="CHEBI:61930"/>
        <dbReference type="EC" id="2.3.1.48"/>
    </reaction>
</comment>
<evidence type="ECO:0000256" key="4">
    <source>
        <dbReference type="ARBA" id="ARBA00022679"/>
    </source>
</evidence>
<feature type="domain" description="ZZ-type" evidence="19">
    <location>
        <begin position="1162"/>
        <end position="1215"/>
    </location>
</feature>
<evidence type="ECO:0000259" key="19">
    <source>
        <dbReference type="PROSITE" id="PS50135"/>
    </source>
</evidence>
<dbReference type="SUPFAM" id="SSF57903">
    <property type="entry name" value="FYVE/PHD zinc finger"/>
    <property type="match status" value="1"/>
</dbReference>
<dbReference type="GO" id="GO:0008270">
    <property type="term" value="F:zinc ion binding"/>
    <property type="evidence" value="ECO:0007669"/>
    <property type="project" value="UniProtKB-KW"/>
</dbReference>
<evidence type="ECO:0000256" key="8">
    <source>
        <dbReference type="ARBA" id="ARBA00022853"/>
    </source>
</evidence>
<dbReference type="EMBL" id="CP136892">
    <property type="protein sequence ID" value="WOL02901.1"/>
    <property type="molecule type" value="Genomic_DNA"/>
</dbReference>
<dbReference type="InterPro" id="IPR031162">
    <property type="entry name" value="CBP_P300_HAT"/>
</dbReference>
<dbReference type="PANTHER" id="PTHR13808:SF39">
    <property type="entry name" value="HISTONE ACETYLTRANSFERASE HAC-LIKE 3-RELATED"/>
    <property type="match status" value="1"/>
</dbReference>
<evidence type="ECO:0000256" key="1">
    <source>
        <dbReference type="ARBA" id="ARBA00002581"/>
    </source>
</evidence>
<feature type="domain" description="CBP/p300-type HAT" evidence="20">
    <location>
        <begin position="733"/>
        <end position="1160"/>
    </location>
</feature>
<dbReference type="SUPFAM" id="SSF57850">
    <property type="entry name" value="RING/U-box"/>
    <property type="match status" value="2"/>
</dbReference>
<keyword evidence="10" id="KW-0010">Activator</keyword>
<evidence type="ECO:0000256" key="5">
    <source>
        <dbReference type="ARBA" id="ARBA00022723"/>
    </source>
</evidence>
<evidence type="ECO:0000256" key="16">
    <source>
        <dbReference type="SAM" id="Coils"/>
    </source>
</evidence>
<dbReference type="GO" id="GO:0003713">
    <property type="term" value="F:transcription coactivator activity"/>
    <property type="evidence" value="ECO:0007669"/>
    <property type="project" value="TreeGrafter"/>
</dbReference>
<keyword evidence="11" id="KW-0804">Transcription</keyword>
<evidence type="ECO:0000256" key="2">
    <source>
        <dbReference type="ARBA" id="ARBA00004123"/>
    </source>
</evidence>
<feature type="domain" description="TAZ-type" evidence="18">
    <location>
        <begin position="1221"/>
        <end position="1302"/>
    </location>
</feature>
<proteinExistence type="predicted"/>
<name>A0AAQ3Q8C0_9LILI</name>
<keyword evidence="12" id="KW-0539">Nucleus</keyword>
<feature type="domain" description="ZZ-type" evidence="19">
    <location>
        <begin position="1043"/>
        <end position="1106"/>
    </location>
</feature>
<evidence type="ECO:0000259" key="20">
    <source>
        <dbReference type="PROSITE" id="PS51727"/>
    </source>
</evidence>
<dbReference type="SUPFAM" id="SSF57933">
    <property type="entry name" value="TAZ domain"/>
    <property type="match status" value="2"/>
</dbReference>
<keyword evidence="9" id="KW-0805">Transcription regulation</keyword>
<dbReference type="GO" id="GO:0004402">
    <property type="term" value="F:histone acetyltransferase activity"/>
    <property type="evidence" value="ECO:0007669"/>
    <property type="project" value="InterPro"/>
</dbReference>